<dbReference type="CDD" id="cd04301">
    <property type="entry name" value="NAT_SF"/>
    <property type="match status" value="1"/>
</dbReference>
<organism evidence="2 3">
    <name type="scientific">Tenacibaculum adriaticum</name>
    <dbReference type="NCBI Taxonomy" id="413713"/>
    <lineage>
        <taxon>Bacteria</taxon>
        <taxon>Pseudomonadati</taxon>
        <taxon>Bacteroidota</taxon>
        <taxon>Flavobacteriia</taxon>
        <taxon>Flavobacteriales</taxon>
        <taxon>Flavobacteriaceae</taxon>
        <taxon>Tenacibaculum</taxon>
    </lineage>
</organism>
<dbReference type="Pfam" id="PF00583">
    <property type="entry name" value="Acetyltransf_1"/>
    <property type="match status" value="1"/>
</dbReference>
<dbReference type="RefSeq" id="WP_170246042.1">
    <property type="nucleotide sequence ID" value="NZ_VNIA01000006.1"/>
</dbReference>
<proteinExistence type="predicted"/>
<feature type="domain" description="N-acetyltransferase" evidence="1">
    <location>
        <begin position="1"/>
        <end position="144"/>
    </location>
</feature>
<evidence type="ECO:0000313" key="3">
    <source>
        <dbReference type="Proteomes" id="UP000323136"/>
    </source>
</evidence>
<dbReference type="SUPFAM" id="SSF55729">
    <property type="entry name" value="Acyl-CoA N-acyltransferases (Nat)"/>
    <property type="match status" value="1"/>
</dbReference>
<sequence>MKSIKNITAEETYSIRKEVLRKGIDLPYEFNGDFDKDTFHLGAYKNGELVGVVSFMRVKCDSLKGNQYQLRGMATLSKARGLGFGRLLINTATNELKKKEVDFIWCNAREVALKFYENNGFKILGDSFEIDKVGTHFKMYKNLNL</sequence>
<reference evidence="2 3" key="1">
    <citation type="submission" date="2019-07" db="EMBL/GenBank/DDBJ databases">
        <title>Genomic Encyclopedia of Type Strains, Phase IV (KMG-IV): sequencing the most valuable type-strain genomes for metagenomic binning, comparative biology and taxonomic classification.</title>
        <authorList>
            <person name="Goeker M."/>
        </authorList>
    </citation>
    <scope>NUCLEOTIDE SEQUENCE [LARGE SCALE GENOMIC DNA]</scope>
    <source>
        <strain evidence="2 3">DSM 18961</strain>
    </source>
</reference>
<name>A0A5S5DMW6_9FLAO</name>
<dbReference type="Proteomes" id="UP000323136">
    <property type="component" value="Unassembled WGS sequence"/>
</dbReference>
<keyword evidence="2" id="KW-0689">Ribosomal protein</keyword>
<dbReference type="Gene3D" id="3.40.630.30">
    <property type="match status" value="1"/>
</dbReference>
<dbReference type="AlphaFoldDB" id="A0A5S5DMW6"/>
<gene>
    <name evidence="2" type="ORF">C7447_10626</name>
</gene>
<dbReference type="GO" id="GO:0005840">
    <property type="term" value="C:ribosome"/>
    <property type="evidence" value="ECO:0007669"/>
    <property type="project" value="UniProtKB-KW"/>
</dbReference>
<dbReference type="EMBL" id="VNIA01000006">
    <property type="protein sequence ID" value="TYP96728.1"/>
    <property type="molecule type" value="Genomic_DNA"/>
</dbReference>
<accession>A0A5S5DMW6</accession>
<keyword evidence="3" id="KW-1185">Reference proteome</keyword>
<evidence type="ECO:0000313" key="2">
    <source>
        <dbReference type="EMBL" id="TYP96728.1"/>
    </source>
</evidence>
<keyword evidence="2" id="KW-0687">Ribonucleoprotein</keyword>
<dbReference type="GO" id="GO:0016747">
    <property type="term" value="F:acyltransferase activity, transferring groups other than amino-acyl groups"/>
    <property type="evidence" value="ECO:0007669"/>
    <property type="project" value="InterPro"/>
</dbReference>
<dbReference type="InterPro" id="IPR016181">
    <property type="entry name" value="Acyl_CoA_acyltransferase"/>
</dbReference>
<dbReference type="PROSITE" id="PS51186">
    <property type="entry name" value="GNAT"/>
    <property type="match status" value="1"/>
</dbReference>
<protein>
    <submittedName>
        <fullName evidence="2">Ribosomal protein S18 acetylase RimI-like enzyme</fullName>
    </submittedName>
</protein>
<dbReference type="InterPro" id="IPR000182">
    <property type="entry name" value="GNAT_dom"/>
</dbReference>
<comment type="caution">
    <text evidence="2">The sequence shown here is derived from an EMBL/GenBank/DDBJ whole genome shotgun (WGS) entry which is preliminary data.</text>
</comment>
<evidence type="ECO:0000259" key="1">
    <source>
        <dbReference type="PROSITE" id="PS51186"/>
    </source>
</evidence>